<protein>
    <submittedName>
        <fullName evidence="2">Uncharacterized protein</fullName>
    </submittedName>
</protein>
<keyword evidence="1" id="KW-0732">Signal</keyword>
<dbReference type="Proteomes" id="UP000239068">
    <property type="component" value="Unassembled WGS sequence"/>
</dbReference>
<dbReference type="EMBL" id="MSCM01000001">
    <property type="protein sequence ID" value="PQJ81989.1"/>
    <property type="molecule type" value="Genomic_DNA"/>
</dbReference>
<comment type="caution">
    <text evidence="2">The sequence shown here is derived from an EMBL/GenBank/DDBJ whole genome shotgun (WGS) entry which is preliminary data.</text>
</comment>
<evidence type="ECO:0000256" key="1">
    <source>
        <dbReference type="SAM" id="SignalP"/>
    </source>
</evidence>
<sequence>MKSLKFNLFLVIFCLFSLGIFSQSTAGYTYHGTDGEVSLYYKVSDYDVIFRAVNQNERSVYVRVHNVISNWSNGKKKKKTVNIGFVRSGGASNRGGLNLDNYAKLKKWSFSGWEWSTKPFND</sequence>
<feature type="signal peptide" evidence="1">
    <location>
        <begin position="1"/>
        <end position="26"/>
    </location>
</feature>
<dbReference type="OrthoDB" id="9866872at2"/>
<evidence type="ECO:0000313" key="3">
    <source>
        <dbReference type="Proteomes" id="UP000239068"/>
    </source>
</evidence>
<keyword evidence="3" id="KW-1185">Reference proteome</keyword>
<proteinExistence type="predicted"/>
<dbReference type="AlphaFoldDB" id="A0A2S7WWL1"/>
<dbReference type="RefSeq" id="WP_105020560.1">
    <property type="nucleotide sequence ID" value="NZ_MSCM01000001.1"/>
</dbReference>
<reference evidence="2 3" key="1">
    <citation type="submission" date="2016-12" db="EMBL/GenBank/DDBJ databases">
        <title>Trade-off between light-utilization and light-protection in marine flavobacteria.</title>
        <authorList>
            <person name="Kumagai Y."/>
            <person name="Yoshizawa S."/>
            <person name="Kogure K."/>
            <person name="Iwasaki W."/>
        </authorList>
    </citation>
    <scope>NUCLEOTIDE SEQUENCE [LARGE SCALE GENOMIC DNA]</scope>
    <source>
        <strain evidence="2 3">ATCC 43844</strain>
    </source>
</reference>
<name>A0A2S7WWL1_9FLAO</name>
<gene>
    <name evidence="2" type="ORF">BTO16_05115</name>
</gene>
<evidence type="ECO:0000313" key="2">
    <source>
        <dbReference type="EMBL" id="PQJ81989.1"/>
    </source>
</evidence>
<accession>A0A2S7WWL1</accession>
<organism evidence="2 3">
    <name type="scientific">Polaribacter glomeratus</name>
    <dbReference type="NCBI Taxonomy" id="102"/>
    <lineage>
        <taxon>Bacteria</taxon>
        <taxon>Pseudomonadati</taxon>
        <taxon>Bacteroidota</taxon>
        <taxon>Flavobacteriia</taxon>
        <taxon>Flavobacteriales</taxon>
        <taxon>Flavobacteriaceae</taxon>
    </lineage>
</organism>
<feature type="chain" id="PRO_5015393292" evidence="1">
    <location>
        <begin position="27"/>
        <end position="122"/>
    </location>
</feature>